<dbReference type="PIRSF" id="PIRSF006256">
    <property type="entry name" value="CMPcnvr_hdrg_mat"/>
    <property type="match status" value="1"/>
</dbReference>
<evidence type="ECO:0000256" key="5">
    <source>
        <dbReference type="ARBA" id="ARBA00022771"/>
    </source>
</evidence>
<protein>
    <recommendedName>
        <fullName evidence="8">Carbamoyltransferase HypF</fullName>
        <ecNumber evidence="8">6.2.-.-</ecNumber>
    </recommendedName>
</protein>
<evidence type="ECO:0000259" key="10">
    <source>
        <dbReference type="PROSITE" id="PS51160"/>
    </source>
</evidence>
<feature type="domain" description="YrdC-like" evidence="11">
    <location>
        <begin position="203"/>
        <end position="393"/>
    </location>
</feature>
<dbReference type="EMBL" id="JAAAPO010000001">
    <property type="protein sequence ID" value="NBC35242.1"/>
    <property type="molecule type" value="Genomic_DNA"/>
</dbReference>
<comment type="catalytic activity">
    <reaction evidence="7 8">
        <text>C-terminal L-cysteinyl-[HypE protein] + carbamoyl phosphate + ATP + H2O = C-terminal S-carboxamide-L-cysteinyl-[HypE protein] + AMP + phosphate + diphosphate + H(+)</text>
        <dbReference type="Rhea" id="RHEA:55636"/>
        <dbReference type="Rhea" id="RHEA-COMP:14247"/>
        <dbReference type="Rhea" id="RHEA-COMP:14392"/>
        <dbReference type="ChEBI" id="CHEBI:15377"/>
        <dbReference type="ChEBI" id="CHEBI:15378"/>
        <dbReference type="ChEBI" id="CHEBI:30616"/>
        <dbReference type="ChEBI" id="CHEBI:33019"/>
        <dbReference type="ChEBI" id="CHEBI:43474"/>
        <dbReference type="ChEBI" id="CHEBI:58228"/>
        <dbReference type="ChEBI" id="CHEBI:76913"/>
        <dbReference type="ChEBI" id="CHEBI:139126"/>
        <dbReference type="ChEBI" id="CHEBI:456215"/>
    </reaction>
</comment>
<evidence type="ECO:0000256" key="9">
    <source>
        <dbReference type="PROSITE-ProRule" id="PRU00520"/>
    </source>
</evidence>
<evidence type="ECO:0000256" key="2">
    <source>
        <dbReference type="ARBA" id="ARBA00008097"/>
    </source>
</evidence>
<dbReference type="InterPro" id="IPR055128">
    <property type="entry name" value="HypF_C_2"/>
</dbReference>
<dbReference type="InterPro" id="IPR011125">
    <property type="entry name" value="Znf_HypF"/>
</dbReference>
<evidence type="ECO:0000313" key="12">
    <source>
        <dbReference type="EMBL" id="NBC35242.1"/>
    </source>
</evidence>
<keyword evidence="9" id="KW-0378">Hydrolase</keyword>
<dbReference type="Gene3D" id="3.30.420.360">
    <property type="match status" value="1"/>
</dbReference>
<dbReference type="Gene3D" id="3.30.110.120">
    <property type="match status" value="1"/>
</dbReference>
<evidence type="ECO:0000256" key="8">
    <source>
        <dbReference type="PIRNR" id="PIRNR006256"/>
    </source>
</evidence>
<dbReference type="InterPro" id="IPR017968">
    <property type="entry name" value="Acylphosphatase_CS"/>
</dbReference>
<dbReference type="PROSITE" id="PS00150">
    <property type="entry name" value="ACYLPHOSPHATASE_1"/>
    <property type="match status" value="1"/>
</dbReference>
<evidence type="ECO:0000256" key="3">
    <source>
        <dbReference type="ARBA" id="ARBA00022598"/>
    </source>
</evidence>
<dbReference type="Pfam" id="PF17788">
    <property type="entry name" value="HypF_C"/>
    <property type="match status" value="1"/>
</dbReference>
<dbReference type="PANTHER" id="PTHR42959">
    <property type="entry name" value="CARBAMOYLTRANSFERASE"/>
    <property type="match status" value="1"/>
</dbReference>
<dbReference type="Gene3D" id="3.90.870.50">
    <property type="match status" value="1"/>
</dbReference>
<evidence type="ECO:0000256" key="1">
    <source>
        <dbReference type="ARBA" id="ARBA00004711"/>
    </source>
</evidence>
<comment type="caution">
    <text evidence="12">The sequence shown here is derived from an EMBL/GenBank/DDBJ whole genome shotgun (WGS) entry which is preliminary data.</text>
</comment>
<feature type="active site" evidence="9">
    <location>
        <position position="42"/>
    </location>
</feature>
<evidence type="ECO:0000313" key="13">
    <source>
        <dbReference type="Proteomes" id="UP000753724"/>
    </source>
</evidence>
<dbReference type="InterPro" id="IPR017945">
    <property type="entry name" value="DHBP_synth_RibB-like_a/b_dom"/>
</dbReference>
<dbReference type="PANTHER" id="PTHR42959:SF1">
    <property type="entry name" value="CARBAMOYLTRANSFERASE HYPF"/>
    <property type="match status" value="1"/>
</dbReference>
<dbReference type="Pfam" id="PF01300">
    <property type="entry name" value="Sua5_yciO_yrdC"/>
    <property type="match status" value="1"/>
</dbReference>
<dbReference type="InterPro" id="IPR006070">
    <property type="entry name" value="Sua5-like_dom"/>
</dbReference>
<keyword evidence="3" id="KW-0436">Ligase</keyword>
<keyword evidence="4" id="KW-0479">Metal-binding</keyword>
<dbReference type="NCBIfam" id="TIGR00143">
    <property type="entry name" value="hypF"/>
    <property type="match status" value="1"/>
</dbReference>
<dbReference type="RefSeq" id="WP_161716522.1">
    <property type="nucleotide sequence ID" value="NZ_JAAAPO010000001.1"/>
</dbReference>
<accession>A0ABW9X9N8</accession>
<name>A0ABW9X9N8_9SPHN</name>
<keyword evidence="6" id="KW-0862">Zinc</keyword>
<dbReference type="InterPro" id="IPR041440">
    <property type="entry name" value="HypF_C"/>
</dbReference>
<reference evidence="13" key="1">
    <citation type="submission" date="2020-01" db="EMBL/GenBank/DDBJ databases">
        <title>Sphingomonas sp. strain CSW-10.</title>
        <authorList>
            <person name="Chen W.-M."/>
        </authorList>
    </citation>
    <scope>NUCLEOTIDE SEQUENCE [LARGE SCALE GENOMIC DNA]</scope>
    <source>
        <strain evidence="13">FSY-8</strain>
    </source>
</reference>
<comment type="similarity">
    <text evidence="2 8">Belongs to the carbamoyltransferase HypF family.</text>
</comment>
<gene>
    <name evidence="12" type="primary">hypF</name>
    <name evidence="12" type="ORF">GTZ99_01565</name>
</gene>
<proteinExistence type="inferred from homology"/>
<dbReference type="PROSITE" id="PS51163">
    <property type="entry name" value="YRDC"/>
    <property type="match status" value="1"/>
</dbReference>
<dbReference type="Proteomes" id="UP000753724">
    <property type="component" value="Unassembled WGS sequence"/>
</dbReference>
<comment type="pathway">
    <text evidence="1 8">Protein modification; [NiFe] hydrogenase maturation.</text>
</comment>
<feature type="domain" description="Acylphosphatase-like" evidence="10">
    <location>
        <begin position="9"/>
        <end position="96"/>
    </location>
</feature>
<evidence type="ECO:0000256" key="4">
    <source>
        <dbReference type="ARBA" id="ARBA00022723"/>
    </source>
</evidence>
<dbReference type="Pfam" id="PF07503">
    <property type="entry name" value="zf-HYPF"/>
    <property type="match status" value="2"/>
</dbReference>
<dbReference type="Gene3D" id="3.30.420.40">
    <property type="match status" value="1"/>
</dbReference>
<evidence type="ECO:0000256" key="7">
    <source>
        <dbReference type="ARBA" id="ARBA00048220"/>
    </source>
</evidence>
<evidence type="ECO:0000256" key="6">
    <source>
        <dbReference type="ARBA" id="ARBA00022833"/>
    </source>
</evidence>
<dbReference type="InterPro" id="IPR004421">
    <property type="entry name" value="Carbamoyltransferase_HypF"/>
</dbReference>
<evidence type="ECO:0000259" key="11">
    <source>
        <dbReference type="PROSITE" id="PS51163"/>
    </source>
</evidence>
<dbReference type="SUPFAM" id="SSF55821">
    <property type="entry name" value="YrdC/RibB"/>
    <property type="match status" value="1"/>
</dbReference>
<dbReference type="InterPro" id="IPR036046">
    <property type="entry name" value="Acylphosphatase-like_dom_sf"/>
</dbReference>
<dbReference type="EC" id="6.2.-.-" evidence="8"/>
<sequence length="794" mass="82097">MDHAPTITGRRIRVRGLVQGVGFRPHVWRVARDLGLSGWVANDGDGVDIAVWGDGPALDAFAARLVDDAPPLARVTAVASAPADGPPPAGPFVIVASHGGAVRTGIVPDAATCPACAAEIRDAGQRRHGYAFTNCTHCGPRLTIAGAIPWDRARTAMAAFPMCDACAAEYADPADRRFHAQPIACPDCGPRLWLEGADADPSADPIAATADLLAAGRIVAVKGLGGFHLACDGLDAEAVAMLRARKRRDAKPFALMAPLAVVQAYAQVSPAARAALTSPAAPIVLLPPRADAPVLPPALAPDQDHWGWMLPYTPLHHLLCDAFAARGGRVLVMTSGNLSDEPQVTDNDAARAGLTAIADALLLHDRPIWNRLDDSVVALDDTGAVMPIRRARGYAPAPLPVAVPGAADWPATLAMGGELKATFCLLRDGAAVVSQHIGDLEKAEALADYRAMLTLYRDLHQFVPAVIAVDAHEAYLSTTLGQALAEETGARLIRVGHHHAHMVAAMVDAACPAAMADAAVTQAVDWDAPTLGVLLDGLGMGDDGTLWGGEILLGGLDGAARVGRFAPVPLLGGSAAMRQPWRNLVAHLHAAFGADWQAQAAPVAAHLPDAARLSMAQAMLDSGTNCPPCSSAGRLFDAAAAALGLYPAEISHEAQAAMALEALARPFAAEEHAYQVEITGDPLPTIGWAPLWRALLGDVAAGVAPGRIAARFHHGVAAAVAQAVARAMADHALPPGTQVALSGGVMQNRVLVPVLRQMLGAMGLRVLAHGQVPANDGGLALGQAVIAAHLAHTT</sequence>
<keyword evidence="5" id="KW-0863">Zinc-finger</keyword>
<dbReference type="InterPro" id="IPR051060">
    <property type="entry name" value="Carbamoyltrans_HypF-like"/>
</dbReference>
<comment type="function">
    <text evidence="8">Involved in the maturation of [NiFe] hydrogenases. Along with HypE, it catalyzes the synthesis of the CN ligands of the active site iron of [NiFe]-hydrogenases. HypF functions as a carbamoyl transferase using carbamoylphosphate as a substrate and transferring the carboxamido moiety in an ATP-dependent reaction to the thiolate of the C-terminal cysteine of HypE yielding a protein-S-carboxamide.</text>
</comment>
<dbReference type="PROSITE" id="PS51160">
    <property type="entry name" value="ACYLPHOSPHATASE_3"/>
    <property type="match status" value="1"/>
</dbReference>
<feature type="active site" evidence="9">
    <location>
        <position position="24"/>
    </location>
</feature>
<dbReference type="Pfam" id="PF00708">
    <property type="entry name" value="Acylphosphatase"/>
    <property type="match status" value="1"/>
</dbReference>
<comment type="catalytic activity">
    <reaction evidence="9">
        <text>an acyl phosphate + H2O = a carboxylate + phosphate + H(+)</text>
        <dbReference type="Rhea" id="RHEA:14965"/>
        <dbReference type="ChEBI" id="CHEBI:15377"/>
        <dbReference type="ChEBI" id="CHEBI:15378"/>
        <dbReference type="ChEBI" id="CHEBI:29067"/>
        <dbReference type="ChEBI" id="CHEBI:43474"/>
        <dbReference type="ChEBI" id="CHEBI:59918"/>
        <dbReference type="EC" id="3.6.1.7"/>
    </reaction>
</comment>
<dbReference type="Pfam" id="PF22521">
    <property type="entry name" value="HypF_C_2"/>
    <property type="match status" value="1"/>
</dbReference>
<keyword evidence="13" id="KW-1185">Reference proteome</keyword>
<organism evidence="12 13">
    <name type="scientific">Novosphingobium ovatum</name>
    <dbReference type="NCBI Taxonomy" id="1908523"/>
    <lineage>
        <taxon>Bacteria</taxon>
        <taxon>Pseudomonadati</taxon>
        <taxon>Pseudomonadota</taxon>
        <taxon>Alphaproteobacteria</taxon>
        <taxon>Sphingomonadales</taxon>
        <taxon>Sphingomonadaceae</taxon>
        <taxon>Novosphingobium</taxon>
    </lineage>
</organism>
<dbReference type="SUPFAM" id="SSF54975">
    <property type="entry name" value="Acylphosphatase/BLUF domain-like"/>
    <property type="match status" value="1"/>
</dbReference>
<dbReference type="InterPro" id="IPR001792">
    <property type="entry name" value="Acylphosphatase-like_dom"/>
</dbReference>